<accession>A0ABM8C1V6</accession>
<feature type="transmembrane region" description="Helical" evidence="1">
    <location>
        <begin position="127"/>
        <end position="146"/>
    </location>
</feature>
<sequence>MLLTQRFQSAALDLRRRSWSQLAGHAYLAFLIVLLVRLAAPETMGSALRKLAFALPLALLAAKDLAHLPDALRRLRAASGWRGRILALLPPELIGMARLERLMWTGFLQWLRRRPAAARPEGMALTYLQRGAYGTAIGCAMVAVFLELPIDFGILHLFVDDPDTRMLIHVVGGIGALYTLVWVLGDRWHVAEGSHVLADEVLHLRVGVRTQGSIPLSGIERVDAVLEAPERWRQRHGIHPADTITVTPFDKPNCVLVMRPDAGVTLLHWQVRRAAPRYILLYLDRPELLASRVRQDR</sequence>
<proteinExistence type="predicted"/>
<keyword evidence="1" id="KW-1133">Transmembrane helix</keyword>
<keyword evidence="3" id="KW-1185">Reference proteome</keyword>
<name>A0ABM8C1V6_9BURK</name>
<feature type="transmembrane region" description="Helical" evidence="1">
    <location>
        <begin position="166"/>
        <end position="185"/>
    </location>
</feature>
<evidence type="ECO:0000313" key="3">
    <source>
        <dbReference type="Proteomes" id="UP001163336"/>
    </source>
</evidence>
<evidence type="ECO:0000313" key="2">
    <source>
        <dbReference type="EMBL" id="BDT57141.1"/>
    </source>
</evidence>
<keyword evidence="1" id="KW-0812">Transmembrane</keyword>
<protein>
    <submittedName>
        <fullName evidence="2">Uncharacterized protein</fullName>
    </submittedName>
</protein>
<dbReference type="RefSeq" id="WP_281912276.1">
    <property type="nucleotide sequence ID" value="NZ_AP026966.1"/>
</dbReference>
<dbReference type="Proteomes" id="UP001163336">
    <property type="component" value="Chromosome"/>
</dbReference>
<keyword evidence="1" id="KW-0472">Membrane</keyword>
<evidence type="ECO:0000256" key="1">
    <source>
        <dbReference type="SAM" id="Phobius"/>
    </source>
</evidence>
<organism evidence="2 3">
    <name type="scientific">Massilia varians</name>
    <dbReference type="NCBI Taxonomy" id="457921"/>
    <lineage>
        <taxon>Bacteria</taxon>
        <taxon>Pseudomonadati</taxon>
        <taxon>Pseudomonadota</taxon>
        <taxon>Betaproteobacteria</taxon>
        <taxon>Burkholderiales</taxon>
        <taxon>Oxalobacteraceae</taxon>
        <taxon>Telluria group</taxon>
        <taxon>Massilia</taxon>
    </lineage>
</organism>
<dbReference type="EMBL" id="AP026966">
    <property type="protein sequence ID" value="BDT57141.1"/>
    <property type="molecule type" value="Genomic_DNA"/>
</dbReference>
<reference evidence="2" key="1">
    <citation type="submission" date="2022-11" db="EMBL/GenBank/DDBJ databases">
        <title>Isolation and characterization of PLA-degrading bacterium Massilia sp. from Antarctic soil.</title>
        <authorList>
            <person name="Sato K."/>
            <person name="Gomez-Fuentes C."/>
            <person name="Ahmad S.A."/>
            <person name="Zulkharnain A."/>
        </authorList>
    </citation>
    <scope>NUCLEOTIDE SEQUENCE</scope>
    <source>
        <strain evidence="2">N-3</strain>
    </source>
</reference>
<feature type="transmembrane region" description="Helical" evidence="1">
    <location>
        <begin position="21"/>
        <end position="40"/>
    </location>
</feature>
<gene>
    <name evidence="2" type="ORF">MasN3_06350</name>
</gene>